<evidence type="ECO:0000313" key="7">
    <source>
        <dbReference type="Proteomes" id="UP000253426"/>
    </source>
</evidence>
<dbReference type="PROSITE" id="PS51257">
    <property type="entry name" value="PROKAR_LIPOPROTEIN"/>
    <property type="match status" value="1"/>
</dbReference>
<dbReference type="GO" id="GO:0030001">
    <property type="term" value="P:metal ion transport"/>
    <property type="evidence" value="ECO:0007669"/>
    <property type="project" value="InterPro"/>
</dbReference>
<keyword evidence="3 5" id="KW-0732">Signal</keyword>
<evidence type="ECO:0000256" key="5">
    <source>
        <dbReference type="SAM" id="SignalP"/>
    </source>
</evidence>
<evidence type="ECO:0000256" key="2">
    <source>
        <dbReference type="ARBA" id="ARBA00022448"/>
    </source>
</evidence>
<dbReference type="GO" id="GO:0046872">
    <property type="term" value="F:metal ion binding"/>
    <property type="evidence" value="ECO:0007669"/>
    <property type="project" value="InterPro"/>
</dbReference>
<keyword evidence="4" id="KW-0175">Coiled coil</keyword>
<evidence type="ECO:0000256" key="1">
    <source>
        <dbReference type="ARBA" id="ARBA00011028"/>
    </source>
</evidence>
<evidence type="ECO:0000256" key="3">
    <source>
        <dbReference type="ARBA" id="ARBA00022729"/>
    </source>
</evidence>
<dbReference type="PANTHER" id="PTHR42953:SF3">
    <property type="entry name" value="HIGH-AFFINITY ZINC UPTAKE SYSTEM PROTEIN ZNUA"/>
    <property type="match status" value="1"/>
</dbReference>
<dbReference type="Proteomes" id="UP000253426">
    <property type="component" value="Unassembled WGS sequence"/>
</dbReference>
<dbReference type="PANTHER" id="PTHR42953">
    <property type="entry name" value="HIGH-AFFINITY ZINC UPTAKE SYSTEM PROTEIN ZNUA-RELATED"/>
    <property type="match status" value="1"/>
</dbReference>
<dbReference type="Pfam" id="PF01297">
    <property type="entry name" value="ZnuA"/>
    <property type="match status" value="1"/>
</dbReference>
<dbReference type="SUPFAM" id="SSF53807">
    <property type="entry name" value="Helical backbone' metal receptor"/>
    <property type="match status" value="1"/>
</dbReference>
<dbReference type="RefSeq" id="WP_113957290.1">
    <property type="nucleotide sequence ID" value="NZ_QNRR01000002.1"/>
</dbReference>
<comment type="similarity">
    <text evidence="1">Belongs to the bacterial solute-binding protein 9 family.</text>
</comment>
<comment type="caution">
    <text evidence="6">The sequence shown here is derived from an EMBL/GenBank/DDBJ whole genome shotgun (WGS) entry which is preliminary data.</text>
</comment>
<accession>A0A366HPY6</accession>
<dbReference type="OrthoDB" id="9793396at2"/>
<feature type="signal peptide" evidence="5">
    <location>
        <begin position="1"/>
        <end position="17"/>
    </location>
</feature>
<dbReference type="EMBL" id="QNRR01000002">
    <property type="protein sequence ID" value="RBP45712.1"/>
    <property type="molecule type" value="Genomic_DNA"/>
</dbReference>
<feature type="coiled-coil region" evidence="4">
    <location>
        <begin position="181"/>
        <end position="208"/>
    </location>
</feature>
<dbReference type="Gene3D" id="3.40.50.1980">
    <property type="entry name" value="Nitrogenase molybdenum iron protein domain"/>
    <property type="match status" value="2"/>
</dbReference>
<organism evidence="6 7">
    <name type="scientific">Roseimicrobium gellanilyticum</name>
    <dbReference type="NCBI Taxonomy" id="748857"/>
    <lineage>
        <taxon>Bacteria</taxon>
        <taxon>Pseudomonadati</taxon>
        <taxon>Verrucomicrobiota</taxon>
        <taxon>Verrucomicrobiia</taxon>
        <taxon>Verrucomicrobiales</taxon>
        <taxon>Verrucomicrobiaceae</taxon>
        <taxon>Roseimicrobium</taxon>
    </lineage>
</organism>
<gene>
    <name evidence="6" type="ORF">DES53_10294</name>
</gene>
<feature type="chain" id="PRO_5016916754" evidence="5">
    <location>
        <begin position="18"/>
        <end position="316"/>
    </location>
</feature>
<evidence type="ECO:0000313" key="6">
    <source>
        <dbReference type="EMBL" id="RBP45712.1"/>
    </source>
</evidence>
<dbReference type="InterPro" id="IPR006127">
    <property type="entry name" value="ZnuA-like"/>
</dbReference>
<reference evidence="6 7" key="1">
    <citation type="submission" date="2018-06" db="EMBL/GenBank/DDBJ databases">
        <title>Genomic Encyclopedia of Type Strains, Phase IV (KMG-IV): sequencing the most valuable type-strain genomes for metagenomic binning, comparative biology and taxonomic classification.</title>
        <authorList>
            <person name="Goeker M."/>
        </authorList>
    </citation>
    <scope>NUCLEOTIDE SEQUENCE [LARGE SCALE GENOMIC DNA]</scope>
    <source>
        <strain evidence="6 7">DSM 25532</strain>
    </source>
</reference>
<dbReference type="AlphaFoldDB" id="A0A366HPY6"/>
<keyword evidence="2" id="KW-0813">Transport</keyword>
<proteinExistence type="inferred from homology"/>
<name>A0A366HPY6_9BACT</name>
<protein>
    <submittedName>
        <fullName evidence="6">Zinc transport system substrate-binding protein</fullName>
    </submittedName>
</protein>
<keyword evidence="7" id="KW-1185">Reference proteome</keyword>
<dbReference type="InterPro" id="IPR050492">
    <property type="entry name" value="Bact_metal-bind_prot9"/>
</dbReference>
<sequence>MKPSSFLLLPLAITAVALTIGCKPTPPGKDDESKPKTQTSVSGLIQIQAANYPLAYFADRIGGPEVKVHFLAPADEDPAFWQPTEADIAALQKADLIVLNGATYSKWLDKVTLPESKTLDTSAGFKSNYIEVKEATTHSHGKTGEHSHAGIAFTTWIDFKQALKQADAIREELQRIRPEQIELFALNYDLLKKEIEALDAEMETIAKKIGSQPLVASHPVYQYWARRYALNLQAVHWEPETVPDDAAMADLQKILTTHPAKWMIWEGEPAKESVEKLKAIGVQSVVFDPCGNKPESGNWLDVMKANLAEMKKVAGE</sequence>
<evidence type="ECO:0000256" key="4">
    <source>
        <dbReference type="SAM" id="Coils"/>
    </source>
</evidence>